<gene>
    <name evidence="1" type="ORF">EUX98_g7763</name>
</gene>
<dbReference type="OrthoDB" id="159299at2759"/>
<dbReference type="EMBL" id="SGPM01000350">
    <property type="protein sequence ID" value="THH26424.1"/>
    <property type="molecule type" value="Genomic_DNA"/>
</dbReference>
<protein>
    <submittedName>
        <fullName evidence="1">Uncharacterized protein</fullName>
    </submittedName>
</protein>
<sequence>MVGAHEQDSEGTLTDFAVSVTVTARLLQFPCSCIAMDPRTSSSQDMLGNASFTHSPAPAAATSPVTASDFLLGAYDPAKLHPMAGLEDKLDYLLLDDDKTSDLPGSGTAMPSRGWSDDLCYGTGTMYLSGSYLIPSSFHHPLLSPYI</sequence>
<dbReference type="Proteomes" id="UP000308730">
    <property type="component" value="Unassembled WGS sequence"/>
</dbReference>
<evidence type="ECO:0000313" key="2">
    <source>
        <dbReference type="Proteomes" id="UP000308730"/>
    </source>
</evidence>
<comment type="caution">
    <text evidence="1">The sequence shown here is derived from an EMBL/GenBank/DDBJ whole genome shotgun (WGS) entry which is preliminary data.</text>
</comment>
<reference evidence="1 2" key="1">
    <citation type="submission" date="2019-02" db="EMBL/GenBank/DDBJ databases">
        <title>Genome sequencing of the rare red list fungi Antrodiella citrinella (Flaviporus citrinellus).</title>
        <authorList>
            <person name="Buettner E."/>
            <person name="Kellner H."/>
        </authorList>
    </citation>
    <scope>NUCLEOTIDE SEQUENCE [LARGE SCALE GENOMIC DNA]</scope>
    <source>
        <strain evidence="1 2">DSM 108506</strain>
    </source>
</reference>
<evidence type="ECO:0000313" key="1">
    <source>
        <dbReference type="EMBL" id="THH26424.1"/>
    </source>
</evidence>
<name>A0A4S4MKR6_9APHY</name>
<accession>A0A4S4MKR6</accession>
<proteinExistence type="predicted"/>
<organism evidence="1 2">
    <name type="scientific">Antrodiella citrinella</name>
    <dbReference type="NCBI Taxonomy" id="2447956"/>
    <lineage>
        <taxon>Eukaryota</taxon>
        <taxon>Fungi</taxon>
        <taxon>Dikarya</taxon>
        <taxon>Basidiomycota</taxon>
        <taxon>Agaricomycotina</taxon>
        <taxon>Agaricomycetes</taxon>
        <taxon>Polyporales</taxon>
        <taxon>Steccherinaceae</taxon>
        <taxon>Antrodiella</taxon>
    </lineage>
</organism>
<keyword evidence="2" id="KW-1185">Reference proteome</keyword>
<dbReference type="AlphaFoldDB" id="A0A4S4MKR6"/>